<dbReference type="InterPro" id="IPR026590">
    <property type="entry name" value="Ssirtuin_cat_dom"/>
</dbReference>
<dbReference type="GO" id="GO:0070403">
    <property type="term" value="F:NAD+ binding"/>
    <property type="evidence" value="ECO:0007669"/>
    <property type="project" value="UniProtKB-UniRule"/>
</dbReference>
<dbReference type="STRING" id="207340.APZ41_016185"/>
<dbReference type="PROSITE" id="PS50305">
    <property type="entry name" value="SIRTUIN"/>
    <property type="match status" value="1"/>
</dbReference>
<evidence type="ECO:0000256" key="6">
    <source>
        <dbReference type="PROSITE-ProRule" id="PRU00236"/>
    </source>
</evidence>
<feature type="binding site" evidence="5 6">
    <location>
        <position position="134"/>
    </location>
    <ligand>
        <name>Zn(2+)</name>
        <dbReference type="ChEBI" id="CHEBI:29105"/>
    </ligand>
</feature>
<evidence type="ECO:0000256" key="3">
    <source>
        <dbReference type="ARBA" id="ARBA00022833"/>
    </source>
</evidence>
<dbReference type="NCBIfam" id="NF003738">
    <property type="entry name" value="PRK05333.1"/>
    <property type="match status" value="1"/>
</dbReference>
<keyword evidence="1 5" id="KW-0808">Transferase</keyword>
<dbReference type="AlphaFoldDB" id="A0A1S8D1R5"/>
<dbReference type="Proteomes" id="UP000054844">
    <property type="component" value="Unassembled WGS sequence"/>
</dbReference>
<organism evidence="8 9">
    <name type="scientific">Roseomonas mucosa</name>
    <dbReference type="NCBI Taxonomy" id="207340"/>
    <lineage>
        <taxon>Bacteria</taxon>
        <taxon>Pseudomonadati</taxon>
        <taxon>Pseudomonadota</taxon>
        <taxon>Alphaproteobacteria</taxon>
        <taxon>Acetobacterales</taxon>
        <taxon>Roseomonadaceae</taxon>
        <taxon>Roseomonas</taxon>
    </lineage>
</organism>
<dbReference type="Gene3D" id="3.40.50.1220">
    <property type="entry name" value="TPP-binding domain"/>
    <property type="match status" value="1"/>
</dbReference>
<comment type="function">
    <text evidence="5">NAD-dependent protein deacetylase which modulates the activities of several enzymes which are inactive in their acetylated form.</text>
</comment>
<feature type="binding site" evidence="5">
    <location>
        <begin position="251"/>
        <end position="253"/>
    </location>
    <ligand>
        <name>NAD(+)</name>
        <dbReference type="ChEBI" id="CHEBI:57540"/>
    </ligand>
</feature>
<dbReference type="HAMAP" id="MF_01967">
    <property type="entry name" value="Sirtuin_ClassII"/>
    <property type="match status" value="1"/>
</dbReference>
<keyword evidence="2 5" id="KW-0479">Metal-binding</keyword>
<evidence type="ECO:0000256" key="4">
    <source>
        <dbReference type="ARBA" id="ARBA00023027"/>
    </source>
</evidence>
<feature type="binding site" evidence="5">
    <location>
        <begin position="108"/>
        <end position="111"/>
    </location>
    <ligand>
        <name>NAD(+)</name>
        <dbReference type="ChEBI" id="CHEBI:57540"/>
    </ligand>
</feature>
<dbReference type="EMBL" id="LLWF02000070">
    <property type="protein sequence ID" value="ONH82141.1"/>
    <property type="molecule type" value="Genomic_DNA"/>
</dbReference>
<sequence length="277" mass="30315">MDAPLSIAPAYPGGLAGFVARHPRLFVLSGAGCSTGSGIPDYRDAEGQWKRAQPVTLQAFLGSEATRRRYWARGMVGWRFFRQVRPNRAHAALARLEERGRCELLLTQNVDRLHQAAGSRRVIDLHGRLDVVRCLGCGHEMPREAMQEELVRRNPDWAGLGAGIAPDGDADLEGRDFGRFVVPDCPVCGGLLKPDVVFFGENVPRERVEEAYRALERADAMLVVGSSLMVYSGFRFVQAAAKAGKPLAAVNLGRTRADGMLALKVEQSCEEALAFLL</sequence>
<dbReference type="GO" id="GO:0017136">
    <property type="term" value="F:histone deacetylase activity, NAD-dependent"/>
    <property type="evidence" value="ECO:0007669"/>
    <property type="project" value="TreeGrafter"/>
</dbReference>
<dbReference type="PANTHER" id="PTHR11085">
    <property type="entry name" value="NAD-DEPENDENT PROTEIN DEACYLASE SIRTUIN-5, MITOCHONDRIAL-RELATED"/>
    <property type="match status" value="1"/>
</dbReference>
<feature type="binding site" evidence="5">
    <location>
        <begin position="225"/>
        <end position="227"/>
    </location>
    <ligand>
        <name>NAD(+)</name>
        <dbReference type="ChEBI" id="CHEBI:57540"/>
    </ligand>
</feature>
<dbReference type="EC" id="2.3.1.286" evidence="5"/>
<evidence type="ECO:0000256" key="1">
    <source>
        <dbReference type="ARBA" id="ARBA00022679"/>
    </source>
</evidence>
<feature type="binding site" evidence="5 6">
    <location>
        <position position="188"/>
    </location>
    <ligand>
        <name>Zn(2+)</name>
        <dbReference type="ChEBI" id="CHEBI:29105"/>
    </ligand>
</feature>
<keyword evidence="4 5" id="KW-0520">NAD</keyword>
<gene>
    <name evidence="5" type="primary">cobB</name>
    <name evidence="8" type="ORF">APZ41_016185</name>
</gene>
<feature type="binding site" evidence="5 6">
    <location>
        <position position="185"/>
    </location>
    <ligand>
        <name>Zn(2+)</name>
        <dbReference type="ChEBI" id="CHEBI:29105"/>
    </ligand>
</feature>
<feature type="active site" description="Proton acceptor" evidence="5 6">
    <location>
        <position position="126"/>
    </location>
</feature>
<dbReference type="Gene3D" id="3.30.1600.10">
    <property type="entry name" value="SIR2/SIRT2 'Small Domain"/>
    <property type="match status" value="1"/>
</dbReference>
<dbReference type="InterPro" id="IPR003000">
    <property type="entry name" value="Sirtuin"/>
</dbReference>
<dbReference type="InterPro" id="IPR026591">
    <property type="entry name" value="Sirtuin_cat_small_dom_sf"/>
</dbReference>
<comment type="cofactor">
    <cofactor evidence="5">
        <name>Zn(2+)</name>
        <dbReference type="ChEBI" id="CHEBI:29105"/>
    </cofactor>
    <text evidence="5">Binds 1 zinc ion per subunit.</text>
</comment>
<dbReference type="InterPro" id="IPR050134">
    <property type="entry name" value="NAD-dep_sirtuin_deacylases"/>
</dbReference>
<evidence type="ECO:0000313" key="8">
    <source>
        <dbReference type="EMBL" id="ONH82141.1"/>
    </source>
</evidence>
<comment type="caution">
    <text evidence="5">Lacks conserved residue(s) required for the propagation of feature annotation.</text>
</comment>
<proteinExistence type="inferred from homology"/>
<feature type="binding site" evidence="5">
    <location>
        <position position="269"/>
    </location>
    <ligand>
        <name>NAD(+)</name>
        <dbReference type="ChEBI" id="CHEBI:57540"/>
    </ligand>
</feature>
<evidence type="ECO:0000256" key="5">
    <source>
        <dbReference type="HAMAP-Rule" id="MF_01967"/>
    </source>
</evidence>
<dbReference type="CDD" id="cd01409">
    <property type="entry name" value="SIRT4"/>
    <property type="match status" value="1"/>
</dbReference>
<dbReference type="SUPFAM" id="SSF52467">
    <property type="entry name" value="DHS-like NAD/FAD-binding domain"/>
    <property type="match status" value="1"/>
</dbReference>
<evidence type="ECO:0000256" key="2">
    <source>
        <dbReference type="ARBA" id="ARBA00022723"/>
    </source>
</evidence>
<dbReference type="GO" id="GO:0005737">
    <property type="term" value="C:cytoplasm"/>
    <property type="evidence" value="ECO:0007669"/>
    <property type="project" value="UniProtKB-SubCell"/>
</dbReference>
<protein>
    <recommendedName>
        <fullName evidence="5">NAD-dependent protein deacetylase</fullName>
        <ecNumber evidence="5">2.3.1.286</ecNumber>
    </recommendedName>
    <alternativeName>
        <fullName evidence="5">Regulatory protein SIR2 homolog</fullName>
    </alternativeName>
</protein>
<name>A0A1S8D1R5_9PROT</name>
<dbReference type="InterPro" id="IPR026587">
    <property type="entry name" value="Sirtuin_class_II"/>
</dbReference>
<keyword evidence="5" id="KW-0963">Cytoplasm</keyword>
<reference evidence="8" key="1">
    <citation type="submission" date="2016-12" db="EMBL/GenBank/DDBJ databases">
        <title>Draft genome sequence of Roseomonas mucosa strain AU37, isolated from a peripheral intravenous catheter.</title>
        <authorList>
            <person name="Choudhury M.A."/>
            <person name="Sidjabat H.E."/>
            <person name="Wailan A.M."/>
            <person name="Zhang L."/>
            <person name="Marsh N.M."/>
            <person name="Rickard C.M."/>
            <person name="Davies M."/>
            <person name="Mcmillan D.J."/>
        </authorList>
    </citation>
    <scope>NUCLEOTIDE SEQUENCE [LARGE SCALE GENOMIC DNA]</scope>
    <source>
        <strain evidence="8">AU37</strain>
    </source>
</reference>
<dbReference type="GO" id="GO:0008270">
    <property type="term" value="F:zinc ion binding"/>
    <property type="evidence" value="ECO:0007669"/>
    <property type="project" value="UniProtKB-UniRule"/>
</dbReference>
<keyword evidence="9" id="KW-1185">Reference proteome</keyword>
<comment type="catalytic activity">
    <reaction evidence="5">
        <text>N(6)-acetyl-L-lysyl-[protein] + NAD(+) + H2O = 2''-O-acetyl-ADP-D-ribose + nicotinamide + L-lysyl-[protein]</text>
        <dbReference type="Rhea" id="RHEA:43636"/>
        <dbReference type="Rhea" id="RHEA-COMP:9752"/>
        <dbReference type="Rhea" id="RHEA-COMP:10731"/>
        <dbReference type="ChEBI" id="CHEBI:15377"/>
        <dbReference type="ChEBI" id="CHEBI:17154"/>
        <dbReference type="ChEBI" id="CHEBI:29969"/>
        <dbReference type="ChEBI" id="CHEBI:57540"/>
        <dbReference type="ChEBI" id="CHEBI:61930"/>
        <dbReference type="ChEBI" id="CHEBI:83767"/>
        <dbReference type="EC" id="2.3.1.286"/>
    </reaction>
</comment>
<dbReference type="Pfam" id="PF02146">
    <property type="entry name" value="SIR2"/>
    <property type="match status" value="1"/>
</dbReference>
<comment type="similarity">
    <text evidence="5">Belongs to the sirtuin family. Class II subfamily.</text>
</comment>
<dbReference type="InterPro" id="IPR029035">
    <property type="entry name" value="DHS-like_NAD/FAD-binding_dom"/>
</dbReference>
<comment type="subcellular location">
    <subcellularLocation>
        <location evidence="5">Cytoplasm</location>
    </subcellularLocation>
</comment>
<feature type="binding site" evidence="5 6">
    <location>
        <position position="137"/>
    </location>
    <ligand>
        <name>Zn(2+)</name>
        <dbReference type="ChEBI" id="CHEBI:29105"/>
    </ligand>
</feature>
<evidence type="ECO:0000259" key="7">
    <source>
        <dbReference type="PROSITE" id="PS50305"/>
    </source>
</evidence>
<evidence type="ECO:0000313" key="9">
    <source>
        <dbReference type="Proteomes" id="UP000054844"/>
    </source>
</evidence>
<dbReference type="PANTHER" id="PTHR11085:SF10">
    <property type="entry name" value="NAD-DEPENDENT PROTEIN DEACYLASE SIRTUIN-5, MITOCHONDRIAL-RELATED"/>
    <property type="match status" value="1"/>
</dbReference>
<accession>A0A1S8D1R5</accession>
<comment type="caution">
    <text evidence="8">The sequence shown here is derived from an EMBL/GenBank/DDBJ whole genome shotgun (WGS) entry which is preliminary data.</text>
</comment>
<feature type="domain" description="Deacetylase sirtuin-type" evidence="7">
    <location>
        <begin position="1"/>
        <end position="277"/>
    </location>
</feature>
<keyword evidence="3 5" id="KW-0862">Zinc</keyword>